<gene>
    <name evidence="2" type="ORF">Fcan01_09013</name>
</gene>
<evidence type="ECO:0000313" key="3">
    <source>
        <dbReference type="Proteomes" id="UP000198287"/>
    </source>
</evidence>
<keyword evidence="3" id="KW-1185">Reference proteome</keyword>
<evidence type="ECO:0000256" key="1">
    <source>
        <dbReference type="SAM" id="MobiDB-lite"/>
    </source>
</evidence>
<reference evidence="2 3" key="1">
    <citation type="submission" date="2015-12" db="EMBL/GenBank/DDBJ databases">
        <title>The genome of Folsomia candida.</title>
        <authorList>
            <person name="Faddeeva A."/>
            <person name="Derks M.F."/>
            <person name="Anvar Y."/>
            <person name="Smit S."/>
            <person name="Van Straalen N."/>
            <person name="Roelofs D."/>
        </authorList>
    </citation>
    <scope>NUCLEOTIDE SEQUENCE [LARGE SCALE GENOMIC DNA]</scope>
    <source>
        <strain evidence="2 3">VU population</strain>
        <tissue evidence="2">Whole body</tissue>
    </source>
</reference>
<organism evidence="2 3">
    <name type="scientific">Folsomia candida</name>
    <name type="common">Springtail</name>
    <dbReference type="NCBI Taxonomy" id="158441"/>
    <lineage>
        <taxon>Eukaryota</taxon>
        <taxon>Metazoa</taxon>
        <taxon>Ecdysozoa</taxon>
        <taxon>Arthropoda</taxon>
        <taxon>Hexapoda</taxon>
        <taxon>Collembola</taxon>
        <taxon>Entomobryomorpha</taxon>
        <taxon>Isotomoidea</taxon>
        <taxon>Isotomidae</taxon>
        <taxon>Proisotominae</taxon>
        <taxon>Folsomia</taxon>
    </lineage>
</organism>
<dbReference type="SUPFAM" id="SSF117281">
    <property type="entry name" value="Kelch motif"/>
    <property type="match status" value="1"/>
</dbReference>
<comment type="caution">
    <text evidence="2">The sequence shown here is derived from an EMBL/GenBank/DDBJ whole genome shotgun (WGS) entry which is preliminary data.</text>
</comment>
<dbReference type="EMBL" id="LNIX01000004">
    <property type="protein sequence ID" value="OXA56119.1"/>
    <property type="molecule type" value="Genomic_DNA"/>
</dbReference>
<dbReference type="Proteomes" id="UP000198287">
    <property type="component" value="Unassembled WGS sequence"/>
</dbReference>
<protein>
    <submittedName>
        <fullName evidence="2">Ring canal kelch protein</fullName>
    </submittedName>
</protein>
<proteinExistence type="predicted"/>
<dbReference type="AlphaFoldDB" id="A0A226EFE1"/>
<sequence length="220" mass="24681">MDPSSGVLVDPEKHSGYPGLKRQVKQDDDFRVTPPHHYPIKSSAKLPALKYLLNPIYDGDDYIYIIDGYDGSYNNTGTAIISRYSISTDEIVSVAQNSVYHLNLGTAFMDFEQNLIYYLSGLDPIGKILKVDLNTNNWTIIADWTIEWIAARILLDDNTGYIMSGYFYHSVHKFDIKTATSTRLKDLPAPFGDTTLSGVHTENRVLTTSGTEEEEEEGIS</sequence>
<dbReference type="InterPro" id="IPR015915">
    <property type="entry name" value="Kelch-typ_b-propeller"/>
</dbReference>
<feature type="region of interest" description="Disordered" evidence="1">
    <location>
        <begin position="1"/>
        <end position="26"/>
    </location>
</feature>
<dbReference type="Gene3D" id="2.120.10.80">
    <property type="entry name" value="Kelch-type beta propeller"/>
    <property type="match status" value="1"/>
</dbReference>
<evidence type="ECO:0000313" key="2">
    <source>
        <dbReference type="EMBL" id="OXA56119.1"/>
    </source>
</evidence>
<name>A0A226EFE1_FOLCA</name>
<accession>A0A226EFE1</accession>